<organism evidence="1 2">
    <name type="scientific">Laodelphax striatellus</name>
    <name type="common">Small brown planthopper</name>
    <name type="synonym">Delphax striatella</name>
    <dbReference type="NCBI Taxonomy" id="195883"/>
    <lineage>
        <taxon>Eukaryota</taxon>
        <taxon>Metazoa</taxon>
        <taxon>Ecdysozoa</taxon>
        <taxon>Arthropoda</taxon>
        <taxon>Hexapoda</taxon>
        <taxon>Insecta</taxon>
        <taxon>Pterygota</taxon>
        <taxon>Neoptera</taxon>
        <taxon>Paraneoptera</taxon>
        <taxon>Hemiptera</taxon>
        <taxon>Auchenorrhyncha</taxon>
        <taxon>Fulgoroidea</taxon>
        <taxon>Delphacidae</taxon>
        <taxon>Criomorphinae</taxon>
        <taxon>Laodelphax</taxon>
    </lineage>
</organism>
<name>A0A482XME8_LAOST</name>
<comment type="caution">
    <text evidence="1">The sequence shown here is derived from an EMBL/GenBank/DDBJ whole genome shotgun (WGS) entry which is preliminary data.</text>
</comment>
<protein>
    <submittedName>
        <fullName evidence="1">Uncharacterized protein</fullName>
    </submittedName>
</protein>
<reference evidence="1 2" key="1">
    <citation type="journal article" date="2017" name="Gigascience">
        <title>Genome sequence of the small brown planthopper, Laodelphax striatellus.</title>
        <authorList>
            <person name="Zhu J."/>
            <person name="Jiang F."/>
            <person name="Wang X."/>
            <person name="Yang P."/>
            <person name="Bao Y."/>
            <person name="Zhao W."/>
            <person name="Wang W."/>
            <person name="Lu H."/>
            <person name="Wang Q."/>
            <person name="Cui N."/>
            <person name="Li J."/>
            <person name="Chen X."/>
            <person name="Luo L."/>
            <person name="Yu J."/>
            <person name="Kang L."/>
            <person name="Cui F."/>
        </authorList>
    </citation>
    <scope>NUCLEOTIDE SEQUENCE [LARGE SCALE GENOMIC DNA]</scope>
    <source>
        <strain evidence="1">Lst14</strain>
    </source>
</reference>
<sequence length="172" mass="19773">MMLGCEWLAMNITAEPAKKMKHAHAKRSRDEVPYIRRWMRDLRSVVRNSITKLKPAELRLQGGLNKADRRAQLDDPEPLCLRYRIFRELRHNGRIANSFTWPSDYDDTTIKEAALLLVAEHRGRSCNRKALSLEVDGIEITEINFTEGSSGELDVLKVEEVDEVLEDADVLI</sequence>
<gene>
    <name evidence="1" type="ORF">LSTR_LSTR015476</name>
</gene>
<dbReference type="OrthoDB" id="5153534at2759"/>
<dbReference type="InParanoid" id="A0A482XME8"/>
<dbReference type="Proteomes" id="UP000291343">
    <property type="component" value="Unassembled WGS sequence"/>
</dbReference>
<dbReference type="EMBL" id="QKKF02005035">
    <property type="protein sequence ID" value="RZF47013.1"/>
    <property type="molecule type" value="Genomic_DNA"/>
</dbReference>
<accession>A0A482XME8</accession>
<dbReference type="AlphaFoldDB" id="A0A482XME8"/>
<proteinExistence type="predicted"/>
<evidence type="ECO:0000313" key="1">
    <source>
        <dbReference type="EMBL" id="RZF47013.1"/>
    </source>
</evidence>
<evidence type="ECO:0000313" key="2">
    <source>
        <dbReference type="Proteomes" id="UP000291343"/>
    </source>
</evidence>
<keyword evidence="2" id="KW-1185">Reference proteome</keyword>